<keyword evidence="4 5" id="KW-0067">ATP-binding</keyword>
<dbReference type="PANTHER" id="PTHR43289:SF6">
    <property type="entry name" value="SERINE_THREONINE-PROTEIN KINASE NEKL-3"/>
    <property type="match status" value="1"/>
</dbReference>
<dbReference type="RefSeq" id="WP_394847604.1">
    <property type="nucleotide sequence ID" value="NZ_CP089982.1"/>
</dbReference>
<evidence type="ECO:0000259" key="8">
    <source>
        <dbReference type="PROSITE" id="PS50011"/>
    </source>
</evidence>
<keyword evidence="3 9" id="KW-0418">Kinase</keyword>
<keyword evidence="7" id="KW-0812">Transmembrane</keyword>
<feature type="region of interest" description="Disordered" evidence="6">
    <location>
        <begin position="396"/>
        <end position="423"/>
    </location>
</feature>
<dbReference type="PANTHER" id="PTHR43289">
    <property type="entry name" value="MITOGEN-ACTIVATED PROTEIN KINASE KINASE KINASE 20-RELATED"/>
    <property type="match status" value="1"/>
</dbReference>
<dbReference type="CDD" id="cd14014">
    <property type="entry name" value="STKc_PknB_like"/>
    <property type="match status" value="1"/>
</dbReference>
<feature type="transmembrane region" description="Helical" evidence="7">
    <location>
        <begin position="368"/>
        <end position="387"/>
    </location>
</feature>
<reference evidence="9 10" key="1">
    <citation type="submission" date="2021-12" db="EMBL/GenBank/DDBJ databases">
        <title>Discovery of the Pendulisporaceae a myxobacterial family with distinct sporulation behavior and unique specialized metabolism.</title>
        <authorList>
            <person name="Garcia R."/>
            <person name="Popoff A."/>
            <person name="Bader C.D."/>
            <person name="Loehr J."/>
            <person name="Walesch S."/>
            <person name="Walt C."/>
            <person name="Boldt J."/>
            <person name="Bunk B."/>
            <person name="Haeckl F.J.F.P.J."/>
            <person name="Gunesch A.P."/>
            <person name="Birkelbach J."/>
            <person name="Nuebel U."/>
            <person name="Pietschmann T."/>
            <person name="Bach T."/>
            <person name="Mueller R."/>
        </authorList>
    </citation>
    <scope>NUCLEOTIDE SEQUENCE [LARGE SCALE GENOMIC DNA]</scope>
    <source>
        <strain evidence="9 10">MSr12523</strain>
    </source>
</reference>
<feature type="binding site" evidence="5">
    <location>
        <position position="53"/>
    </location>
    <ligand>
        <name>ATP</name>
        <dbReference type="ChEBI" id="CHEBI:30616"/>
    </ligand>
</feature>
<accession>A0ABZ2KE94</accession>
<evidence type="ECO:0000313" key="9">
    <source>
        <dbReference type="EMBL" id="WXA96987.1"/>
    </source>
</evidence>
<keyword evidence="7" id="KW-0472">Membrane</keyword>
<dbReference type="SUPFAM" id="SSF56112">
    <property type="entry name" value="Protein kinase-like (PK-like)"/>
    <property type="match status" value="1"/>
</dbReference>
<evidence type="ECO:0000256" key="3">
    <source>
        <dbReference type="ARBA" id="ARBA00022777"/>
    </source>
</evidence>
<dbReference type="PROSITE" id="PS00107">
    <property type="entry name" value="PROTEIN_KINASE_ATP"/>
    <property type="match status" value="1"/>
</dbReference>
<feature type="compositionally biased region" description="Low complexity" evidence="6">
    <location>
        <begin position="452"/>
        <end position="471"/>
    </location>
</feature>
<name>A0ABZ2KE94_9BACT</name>
<dbReference type="InterPro" id="IPR000719">
    <property type="entry name" value="Prot_kinase_dom"/>
</dbReference>
<evidence type="ECO:0000256" key="5">
    <source>
        <dbReference type="PROSITE-ProRule" id="PRU10141"/>
    </source>
</evidence>
<gene>
    <name evidence="9" type="ORF">LZC95_09080</name>
</gene>
<evidence type="ECO:0000256" key="1">
    <source>
        <dbReference type="ARBA" id="ARBA00022679"/>
    </source>
</evidence>
<dbReference type="InterPro" id="IPR008271">
    <property type="entry name" value="Ser/Thr_kinase_AS"/>
</dbReference>
<evidence type="ECO:0000256" key="2">
    <source>
        <dbReference type="ARBA" id="ARBA00022741"/>
    </source>
</evidence>
<keyword evidence="10" id="KW-1185">Reference proteome</keyword>
<keyword evidence="7" id="KW-1133">Transmembrane helix</keyword>
<dbReference type="InterPro" id="IPR011009">
    <property type="entry name" value="Kinase-like_dom_sf"/>
</dbReference>
<feature type="domain" description="Protein kinase" evidence="8">
    <location>
        <begin position="24"/>
        <end position="289"/>
    </location>
</feature>
<evidence type="ECO:0000313" key="10">
    <source>
        <dbReference type="Proteomes" id="UP001379533"/>
    </source>
</evidence>
<dbReference type="PROSITE" id="PS00108">
    <property type="entry name" value="PROTEIN_KINASE_ST"/>
    <property type="match status" value="1"/>
</dbReference>
<proteinExistence type="predicted"/>
<dbReference type="SMART" id="SM00220">
    <property type="entry name" value="S_TKc"/>
    <property type="match status" value="1"/>
</dbReference>
<dbReference type="EMBL" id="CP089982">
    <property type="protein sequence ID" value="WXA96987.1"/>
    <property type="molecule type" value="Genomic_DNA"/>
</dbReference>
<dbReference type="GO" id="GO:0004674">
    <property type="term" value="F:protein serine/threonine kinase activity"/>
    <property type="evidence" value="ECO:0007669"/>
    <property type="project" value="UniProtKB-KW"/>
</dbReference>
<protein>
    <submittedName>
        <fullName evidence="9">Serine/threonine protein kinase</fullName>
    </submittedName>
</protein>
<dbReference type="Gene3D" id="3.30.200.20">
    <property type="entry name" value="Phosphorylase Kinase, domain 1"/>
    <property type="match status" value="1"/>
</dbReference>
<keyword evidence="2 5" id="KW-0547">Nucleotide-binding</keyword>
<evidence type="ECO:0000256" key="6">
    <source>
        <dbReference type="SAM" id="MobiDB-lite"/>
    </source>
</evidence>
<dbReference type="Gene3D" id="1.10.510.10">
    <property type="entry name" value="Transferase(Phosphotransferase) domain 1"/>
    <property type="match status" value="1"/>
</dbReference>
<evidence type="ECO:0000256" key="4">
    <source>
        <dbReference type="ARBA" id="ARBA00022840"/>
    </source>
</evidence>
<dbReference type="InterPro" id="IPR017441">
    <property type="entry name" value="Protein_kinase_ATP_BS"/>
</dbReference>
<dbReference type="Pfam" id="PF00069">
    <property type="entry name" value="Pkinase"/>
    <property type="match status" value="1"/>
</dbReference>
<feature type="region of interest" description="Disordered" evidence="6">
    <location>
        <begin position="452"/>
        <end position="485"/>
    </location>
</feature>
<dbReference type="PROSITE" id="PS50011">
    <property type="entry name" value="PROTEIN_KINASE_DOM"/>
    <property type="match status" value="1"/>
</dbReference>
<evidence type="ECO:0000256" key="7">
    <source>
        <dbReference type="SAM" id="Phobius"/>
    </source>
</evidence>
<sequence length="485" mass="50881">MAEQTPSGRALGLPHPGEILAGKYVVEAVLGVGGMAVVVAARHIELDHRVALKILLPRYRSNEEVVARFRREARAAVKIKSEHVARVHDVGALDDGAPCLVMEFLEGQDLETLLADQGPLPQETAVDYLLQACEALAEAHGLGVVHRDLKPANLFLAQRSDGKPIIKLLDFGISKVGGVELTRRRSSFGTPHYMSPEQLMASGEVDYRCDIWSLGAILHELIAGKPPFDSEDLVELQQLIKQGTPHKLTEEVPSAPHALEQVILRCLEKDAKKRFDSISALAEALGPFGSSESARLMVERVKGVAATAKNRMAVTDSQQRPAVDGAAVGFLPMAGVGPVMTATDAMKASSRSGTTDDRSEIPIGPRTAIASAVALALVALAGLYGIAHYRTNTAPQTDTGVAREKPVEATPTPPTTAVSAVSAGPAAPLADGAVVSPWGVTGSTAAASNLNAAAAPHAAEGPPSATATKAPSPKKRSKSRSSSER</sequence>
<dbReference type="Proteomes" id="UP001379533">
    <property type="component" value="Chromosome"/>
</dbReference>
<keyword evidence="9" id="KW-0723">Serine/threonine-protein kinase</keyword>
<keyword evidence="1" id="KW-0808">Transferase</keyword>
<organism evidence="9 10">
    <name type="scientific">Pendulispora brunnea</name>
    <dbReference type="NCBI Taxonomy" id="2905690"/>
    <lineage>
        <taxon>Bacteria</taxon>
        <taxon>Pseudomonadati</taxon>
        <taxon>Myxococcota</taxon>
        <taxon>Myxococcia</taxon>
        <taxon>Myxococcales</taxon>
        <taxon>Sorangiineae</taxon>
        <taxon>Pendulisporaceae</taxon>
        <taxon>Pendulispora</taxon>
    </lineage>
</organism>